<dbReference type="InterPro" id="IPR027962">
    <property type="entry name" value="ERICH3"/>
</dbReference>
<reference evidence="3 4" key="1">
    <citation type="journal article" date="2024" name="Genome Biol. Evol.">
        <title>Chromosome-level genome assembly of the viviparous eelpout Zoarces viviparus.</title>
        <authorList>
            <person name="Fuhrmann N."/>
            <person name="Brasseur M.V."/>
            <person name="Bakowski C.E."/>
            <person name="Podsiadlowski L."/>
            <person name="Prost S."/>
            <person name="Krehenwinkel H."/>
            <person name="Mayer C."/>
        </authorList>
    </citation>
    <scope>NUCLEOTIDE SEQUENCE [LARGE SCALE GENOMIC DNA]</scope>
    <source>
        <strain evidence="3">NO-MEL_2022_Ind0_liver</strain>
    </source>
</reference>
<gene>
    <name evidence="3" type="ORF">VZT92_018704</name>
</gene>
<feature type="region of interest" description="Disordered" evidence="1">
    <location>
        <begin position="480"/>
        <end position="529"/>
    </location>
</feature>
<feature type="compositionally biased region" description="Polar residues" evidence="1">
    <location>
        <begin position="366"/>
        <end position="382"/>
    </location>
</feature>
<evidence type="ECO:0000313" key="3">
    <source>
        <dbReference type="EMBL" id="KAK9522227.1"/>
    </source>
</evidence>
<proteinExistence type="predicted"/>
<dbReference type="Proteomes" id="UP001488805">
    <property type="component" value="Unassembled WGS sequence"/>
</dbReference>
<comment type="caution">
    <text evidence="3">The sequence shown here is derived from an EMBL/GenBank/DDBJ whole genome shotgun (WGS) entry which is preliminary data.</text>
</comment>
<name>A0AAW1EIP3_ZOAVI</name>
<dbReference type="SMART" id="SM00368">
    <property type="entry name" value="LRR_RI"/>
    <property type="match status" value="5"/>
</dbReference>
<dbReference type="SUPFAM" id="SSF52047">
    <property type="entry name" value="RNI-like"/>
    <property type="match status" value="1"/>
</dbReference>
<evidence type="ECO:0000313" key="4">
    <source>
        <dbReference type="Proteomes" id="UP001488805"/>
    </source>
</evidence>
<feature type="compositionally biased region" description="Polar residues" evidence="1">
    <location>
        <begin position="390"/>
        <end position="409"/>
    </location>
</feature>
<keyword evidence="4" id="KW-1185">Reference proteome</keyword>
<feature type="region of interest" description="Disordered" evidence="1">
    <location>
        <begin position="119"/>
        <end position="139"/>
    </location>
</feature>
<dbReference type="InterPro" id="IPR048257">
    <property type="entry name" value="DUF4590"/>
</dbReference>
<dbReference type="PANTHER" id="PTHR23034:SF2">
    <property type="entry name" value="GLUTAMATE-RICH PROTEIN 3"/>
    <property type="match status" value="1"/>
</dbReference>
<feature type="compositionally biased region" description="Polar residues" evidence="1">
    <location>
        <begin position="119"/>
        <end position="134"/>
    </location>
</feature>
<feature type="compositionally biased region" description="Basic and acidic residues" evidence="1">
    <location>
        <begin position="343"/>
        <end position="362"/>
    </location>
</feature>
<dbReference type="Gene3D" id="3.80.10.10">
    <property type="entry name" value="Ribonuclease Inhibitor"/>
    <property type="match status" value="2"/>
</dbReference>
<sequence length="809" mass="88486">MRRIRRNSQTLLQDLFYRGVHGGDRDTPIPAQPGRDAKMIHSIASLIRAKSKLLLLENPDTVEIYKLDDATALRGRSGKDDVYLPAITTKAPGLTSMRGSLSQSCPYLYDKRRGSFSSVASQRTGSLPKNQSNLKAKKEAKKSNVTVTMTYLGQVRLGSGLGSTQDELKVLQQVNGGENICVFKGVVTPGEQFQFVSQRHRAFPFSATLYVNGIMAARISSCCEYRYAPGFQQGRKSCFRLAWLAGGIPCYRCTSLRNKYSSCQQLNNGTKENLIQSPGNGTVESCPSSPLFIPAKPEKKSARRTRNHVKESGGGSTDSEDPAAAGIKEASKKKLRKGQTNQKESKGKAAVNKRDDGQDSKGPEVSQRSTGTAKCEDQASSARQEHRQQRTTSDVTALQTEQPRSNKTSKVFDPLQDEEALTKQNGEKQKELGSNGKNRDGERLKDFYEECVEMSAALERGPNKHNWFKANMLERRRLQRRLSSRPKAPASDVERSAESDTVPQPDGEPEEEEDTAGQSAGNEEPVKERDLQEQLDAMVAVLSASDEVEQLVLRNTDLTDDLLLSLAGALKSSRSEVTLLNLNLNLIGPYGAHILLDVLRAKPQVRGLHLFGNKLRDHGVLTLLNGIAELQEQTARAAAAIQQAVLLPPEQSALLQPPTGGSSFGFFALLELDIGGNGLSSDGVKVLASYMRHHSYLQYLGLAQTGGANLAAWKELFDSLRGSSSLTRIILDENNLGDPGVRLLADVLRENAGLRQVDLDRNGVSDVGGNDIMAALLCRTRPPLTHLSLQENNISAGLMSRIQEEVKHT</sequence>
<organism evidence="3 4">
    <name type="scientific">Zoarces viviparus</name>
    <name type="common">Viviparous eelpout</name>
    <name type="synonym">Blennius viviparus</name>
    <dbReference type="NCBI Taxonomy" id="48416"/>
    <lineage>
        <taxon>Eukaryota</taxon>
        <taxon>Metazoa</taxon>
        <taxon>Chordata</taxon>
        <taxon>Craniata</taxon>
        <taxon>Vertebrata</taxon>
        <taxon>Euteleostomi</taxon>
        <taxon>Actinopterygii</taxon>
        <taxon>Neopterygii</taxon>
        <taxon>Teleostei</taxon>
        <taxon>Neoteleostei</taxon>
        <taxon>Acanthomorphata</taxon>
        <taxon>Eupercaria</taxon>
        <taxon>Perciformes</taxon>
        <taxon>Cottioidei</taxon>
        <taxon>Zoarcales</taxon>
        <taxon>Zoarcidae</taxon>
        <taxon>Zoarcinae</taxon>
        <taxon>Zoarces</taxon>
    </lineage>
</organism>
<feature type="compositionally biased region" description="Polar residues" evidence="1">
    <location>
        <begin position="271"/>
        <end position="288"/>
    </location>
</feature>
<dbReference type="Pfam" id="PF15257">
    <property type="entry name" value="DUF4590"/>
    <property type="match status" value="1"/>
</dbReference>
<dbReference type="InterPro" id="IPR032675">
    <property type="entry name" value="LRR_dom_sf"/>
</dbReference>
<dbReference type="AlphaFoldDB" id="A0AAW1EIP3"/>
<protein>
    <recommendedName>
        <fullName evidence="2">DUF4590 domain-containing protein</fullName>
    </recommendedName>
</protein>
<accession>A0AAW1EIP3</accession>
<feature type="domain" description="DUF4590" evidence="2">
    <location>
        <begin position="163"/>
        <end position="255"/>
    </location>
</feature>
<dbReference type="EMBL" id="JBCEZU010000221">
    <property type="protein sequence ID" value="KAK9522227.1"/>
    <property type="molecule type" value="Genomic_DNA"/>
</dbReference>
<feature type="region of interest" description="Disordered" evidence="1">
    <location>
        <begin position="271"/>
        <end position="441"/>
    </location>
</feature>
<dbReference type="PANTHER" id="PTHR23034">
    <property type="entry name" value="GLUTAMATE-RICH PROTEIN 3"/>
    <property type="match status" value="1"/>
</dbReference>
<evidence type="ECO:0000259" key="2">
    <source>
        <dbReference type="Pfam" id="PF15257"/>
    </source>
</evidence>
<feature type="compositionally biased region" description="Basic and acidic residues" evidence="1">
    <location>
        <begin position="425"/>
        <end position="441"/>
    </location>
</feature>
<evidence type="ECO:0000256" key="1">
    <source>
        <dbReference type="SAM" id="MobiDB-lite"/>
    </source>
</evidence>